<dbReference type="GO" id="GO:0051537">
    <property type="term" value="F:2 iron, 2 sulfur cluster binding"/>
    <property type="evidence" value="ECO:0007669"/>
    <property type="project" value="UniProtKB-ARBA"/>
</dbReference>
<dbReference type="AlphaFoldDB" id="A0A094Z3N5"/>
<dbReference type="InterPro" id="IPR035903">
    <property type="entry name" value="HesB-like_dom_sf"/>
</dbReference>
<proteinExistence type="predicted"/>
<dbReference type="PATRIC" id="fig|556287.8.peg.582"/>
<comment type="caution">
    <text evidence="4">The sequence shown here is derived from an EMBL/GenBank/DDBJ whole genome shotgun (WGS) entry which is preliminary data.</text>
</comment>
<dbReference type="GO" id="GO:0005506">
    <property type="term" value="F:iron ion binding"/>
    <property type="evidence" value="ECO:0007669"/>
    <property type="project" value="TreeGrafter"/>
</dbReference>
<dbReference type="GO" id="GO:0051539">
    <property type="term" value="F:4 iron, 4 sulfur cluster binding"/>
    <property type="evidence" value="ECO:0007669"/>
    <property type="project" value="TreeGrafter"/>
</dbReference>
<dbReference type="InterPro" id="IPR017870">
    <property type="entry name" value="FeS_cluster_insertion_CS"/>
</dbReference>
<dbReference type="InterPro" id="IPR000361">
    <property type="entry name" value="ATAP_core_dom"/>
</dbReference>
<sequence length="109" mass="11912">MASIINITDAAAKQIKTILESEHDKKALRISIEGGGCSGFSYKFELESNKCEDDVVFEKNGSQIFIDKISLSYIANSEIDFVDTLLSKSFQIRNPNAISSCGCGTSFSM</sequence>
<protein>
    <submittedName>
        <fullName evidence="5">Heme biosynthesis protein HemY</fullName>
    </submittedName>
    <submittedName>
        <fullName evidence="4">Putative iron binding protein from the HesB_IscA_SufA family</fullName>
    </submittedName>
</protein>
<evidence type="ECO:0000259" key="3">
    <source>
        <dbReference type="Pfam" id="PF01521"/>
    </source>
</evidence>
<dbReference type="NCBIfam" id="NF010147">
    <property type="entry name" value="PRK13623.1"/>
    <property type="match status" value="1"/>
</dbReference>
<dbReference type="FunFam" id="2.60.300.12:FF:000006">
    <property type="entry name" value="Iron-sulfur cluster assembly 2 mitochondrial"/>
    <property type="match status" value="1"/>
</dbReference>
<gene>
    <name evidence="5" type="ORF">AYO25_01190</name>
    <name evidence="4" type="ORF">DJ66_0601</name>
</gene>
<dbReference type="Gene3D" id="2.60.300.12">
    <property type="entry name" value="HesB-like domain"/>
    <property type="match status" value="1"/>
</dbReference>
<dbReference type="SUPFAM" id="SSF89360">
    <property type="entry name" value="HesB-like domain"/>
    <property type="match status" value="1"/>
</dbReference>
<organism evidence="4 6">
    <name type="scientific">Candidatus Liberibacter solanacearum</name>
    <dbReference type="NCBI Taxonomy" id="556287"/>
    <lineage>
        <taxon>Bacteria</taxon>
        <taxon>Pseudomonadati</taxon>
        <taxon>Pseudomonadota</taxon>
        <taxon>Alphaproteobacteria</taxon>
        <taxon>Hyphomicrobiales</taxon>
        <taxon>Rhizobiaceae</taxon>
        <taxon>Liberibacter</taxon>
    </lineage>
</organism>
<dbReference type="GO" id="GO:0016226">
    <property type="term" value="P:iron-sulfur cluster assembly"/>
    <property type="evidence" value="ECO:0007669"/>
    <property type="project" value="InterPro"/>
</dbReference>
<evidence type="ECO:0000256" key="1">
    <source>
        <dbReference type="ARBA" id="ARBA00022723"/>
    </source>
</evidence>
<dbReference type="OrthoDB" id="9801228at2"/>
<evidence type="ECO:0000313" key="7">
    <source>
        <dbReference type="Proteomes" id="UP000189542"/>
    </source>
</evidence>
<dbReference type="Proteomes" id="UP000033731">
    <property type="component" value="Unassembled WGS sequence"/>
</dbReference>
<name>A0A094Z3N5_9HYPH</name>
<dbReference type="Pfam" id="PF01521">
    <property type="entry name" value="Fe-S_biosyn"/>
    <property type="match status" value="1"/>
</dbReference>
<reference evidence="5 7" key="2">
    <citation type="journal article" date="2017" name="PLoS ONE">
        <title>Genomic sequence of 'Candidatus Liberibacter solanacearum' haplotype C and its comparison with haplotype A and B genomes.</title>
        <authorList>
            <person name="Wang J."/>
            <person name="Haapalainen M."/>
            <person name="Schott T."/>
            <person name="Thompson S.M."/>
            <person name="Smith G.R."/>
            <person name="Nissinen A.I."/>
            <person name="Pirhonen M."/>
        </authorList>
    </citation>
    <scope>NUCLEOTIDE SEQUENCE [LARGE SCALE GENOMIC DNA]</scope>
    <source>
        <strain evidence="5 7">FIN111</strain>
    </source>
</reference>
<dbReference type="InterPro" id="IPR016092">
    <property type="entry name" value="ATAP"/>
</dbReference>
<dbReference type="Proteomes" id="UP000189542">
    <property type="component" value="Unassembled WGS sequence"/>
</dbReference>
<accession>A0A094Z3N5</accession>
<keyword evidence="6" id="KW-1185">Reference proteome</keyword>
<dbReference type="PANTHER" id="PTHR43011">
    <property type="entry name" value="IRON-SULFUR CLUSTER ASSEMBLY 2 HOMOLOG, MITOCHONDRIAL"/>
    <property type="match status" value="1"/>
</dbReference>
<evidence type="ECO:0000256" key="2">
    <source>
        <dbReference type="ARBA" id="ARBA00023004"/>
    </source>
</evidence>
<reference evidence="4 6" key="1">
    <citation type="journal article" date="2015" name="Phytopathology">
        <title>Genomes of Candidatus Liberibacter solanacearum haplotype A from New Zealand and the USA suggest significant genome plasticity in the species.</title>
        <authorList>
            <person name="Thompson S.M."/>
            <person name="Johnson C.P."/>
            <person name="Lu A.Y."/>
            <person name="Frampton R.A."/>
            <person name="Sullivan K.L."/>
            <person name="Fiers M.W."/>
            <person name="Crowhurst R.N."/>
            <person name="Pitman A.R."/>
            <person name="Scott I."/>
            <person name="Gudmestad N.C."/>
            <person name="Smith G.R."/>
        </authorList>
    </citation>
    <scope>NUCLEOTIDE SEQUENCE [LARGE SCALE GENOMIC DNA]</scope>
    <source>
        <strain evidence="4 6">LsoNZ1</strain>
    </source>
</reference>
<feature type="domain" description="Core" evidence="3">
    <location>
        <begin position="5"/>
        <end position="104"/>
    </location>
</feature>
<keyword evidence="1" id="KW-0479">Metal-binding</keyword>
<dbReference type="NCBIfam" id="TIGR00049">
    <property type="entry name" value="iron-sulfur cluster assembly accessory protein"/>
    <property type="match status" value="1"/>
</dbReference>
<keyword evidence="2" id="KW-0408">Iron</keyword>
<dbReference type="EMBL" id="LVWB01000004">
    <property type="protein sequence ID" value="ONI60185.1"/>
    <property type="molecule type" value="Genomic_DNA"/>
</dbReference>
<dbReference type="PROSITE" id="PS01152">
    <property type="entry name" value="HESB"/>
    <property type="match status" value="1"/>
</dbReference>
<evidence type="ECO:0000313" key="5">
    <source>
        <dbReference type="EMBL" id="ONI60185.1"/>
    </source>
</evidence>
<evidence type="ECO:0000313" key="6">
    <source>
        <dbReference type="Proteomes" id="UP000033731"/>
    </source>
</evidence>
<dbReference type="GO" id="GO:1990229">
    <property type="term" value="C:iron-sulfur cluster assembly complex"/>
    <property type="evidence" value="ECO:0007669"/>
    <property type="project" value="UniProtKB-ARBA"/>
</dbReference>
<dbReference type="EMBL" id="JMTK01000002">
    <property type="protein sequence ID" value="KJZ81873.1"/>
    <property type="molecule type" value="Genomic_DNA"/>
</dbReference>
<evidence type="ECO:0000313" key="4">
    <source>
        <dbReference type="EMBL" id="KJZ81873.1"/>
    </source>
</evidence>
<dbReference type="PANTHER" id="PTHR43011:SF1">
    <property type="entry name" value="IRON-SULFUR CLUSTER ASSEMBLY 2 HOMOLOG, MITOCHONDRIAL"/>
    <property type="match status" value="1"/>
</dbReference>
<dbReference type="RefSeq" id="WP_034441932.1">
    <property type="nucleotide sequence ID" value="NZ_JMTK01000002.1"/>
</dbReference>